<dbReference type="InterPro" id="IPR051829">
    <property type="entry name" value="Multiheme_Cytochr_ET"/>
</dbReference>
<dbReference type="eggNOG" id="ENOG502Z8B5">
    <property type="taxonomic scope" value="Bacteria"/>
</dbReference>
<dbReference type="NCBIfam" id="TIGR04315">
    <property type="entry name" value="octaheme_Shew"/>
    <property type="match status" value="1"/>
</dbReference>
<feature type="transmembrane region" description="Helical" evidence="2">
    <location>
        <begin position="528"/>
        <end position="549"/>
    </location>
</feature>
<evidence type="ECO:0000256" key="2">
    <source>
        <dbReference type="SAM" id="Phobius"/>
    </source>
</evidence>
<organism evidence="5 6">
    <name type="scientific">Desulfococcus multivorans DSM 2059</name>
    <dbReference type="NCBI Taxonomy" id="1121405"/>
    <lineage>
        <taxon>Bacteria</taxon>
        <taxon>Pseudomonadati</taxon>
        <taxon>Thermodesulfobacteriota</taxon>
        <taxon>Desulfobacteria</taxon>
        <taxon>Desulfobacterales</taxon>
        <taxon>Desulfococcaceae</taxon>
        <taxon>Desulfococcus</taxon>
    </lineage>
</organism>
<sequence length="559" mass="62265">MTHKYMNSFSPLNRRLTIAWIGLAFLAVATVGYADIGAGKDRAPGRTMARQALSHQEIWITADHTKHDILKQEFHSGEEVTQACLTCHSEAASQFHKTIHWTWLDPNVPKAQQIGKAGHSINNFCISIHGNEPRCTSCHAGYGWKDKTFDFTDQTKVDCLVCHEQTGTYEKFPTAAGNVVAEATVFKENGKTYLPPDWNKVAQSVGRPTRKNCGTCHFTGGGGDGVKHGDLDTSLIKPNKALDVHMGLDGQNFDCVRCHTTILHNIAGRTYATPAARDRKSLVEDDLTSKITCESCHTDTPHAAGSKPNDHTDKVACQSCHIPEFARVNPTKMFWDWSTAGRKKEGKPYKEKGPLGKAAYDTKKGDFVWAKNVVPEYFWFNGSISSITARDMIDPSRTVQINWPVGSREDANARIFPFKVHQGKQPYDKVNKTLLIPHLFGKPGSDAYWAAYDWKRALESGMRHAGLPYSGEFDFVETSYVYPTTHMVAPRSETVSCRECHVREGSRLANLSGFHMPARDTFRVIDTVGWGVVLVSLIGVMLHGFGRVFTHAKRRPNSK</sequence>
<evidence type="ECO:0000313" key="5">
    <source>
        <dbReference type="EMBL" id="EPR41545.1"/>
    </source>
</evidence>
<dbReference type="InterPro" id="IPR024673">
    <property type="entry name" value="Octahem_Cyt_c"/>
</dbReference>
<reference evidence="5 6" key="1">
    <citation type="journal article" date="2013" name="Genome Announc.">
        <title>Draft genome sequences for three mercury-methylating, sulfate-reducing bacteria.</title>
        <authorList>
            <person name="Brown S.D."/>
            <person name="Hurt R.A.Jr."/>
            <person name="Gilmour C.C."/>
            <person name="Elias D.A."/>
        </authorList>
    </citation>
    <scope>NUCLEOTIDE SEQUENCE [LARGE SCALE GENOMIC DNA]</scope>
    <source>
        <strain evidence="5 6">DSM 2059</strain>
    </source>
</reference>
<dbReference type="RefSeq" id="WP_020876409.1">
    <property type="nucleotide sequence ID" value="NZ_ATHJ01000074.1"/>
</dbReference>
<keyword evidence="6" id="KW-1185">Reference proteome</keyword>
<accession>S7TXN7</accession>
<dbReference type="Proteomes" id="UP000014977">
    <property type="component" value="Unassembled WGS sequence"/>
</dbReference>
<feature type="domain" description="Cytochrome c-552/4" evidence="3">
    <location>
        <begin position="83"/>
        <end position="163"/>
    </location>
</feature>
<evidence type="ECO:0000259" key="3">
    <source>
        <dbReference type="Pfam" id="PF13435"/>
    </source>
</evidence>
<proteinExistence type="predicted"/>
<dbReference type="InterPro" id="IPR036280">
    <property type="entry name" value="Multihaem_cyt_sf"/>
</dbReference>
<evidence type="ECO:0000313" key="6">
    <source>
        <dbReference type="Proteomes" id="UP000014977"/>
    </source>
</evidence>
<dbReference type="Pfam" id="PF14522">
    <property type="entry name" value="Cytochrome_C7"/>
    <property type="match status" value="1"/>
</dbReference>
<dbReference type="InterPro" id="IPR023155">
    <property type="entry name" value="Cyt_c-552/4"/>
</dbReference>
<dbReference type="Pfam" id="PF11783">
    <property type="entry name" value="Cytochrome_cB"/>
    <property type="match status" value="1"/>
</dbReference>
<dbReference type="GO" id="GO:0016491">
    <property type="term" value="F:oxidoreductase activity"/>
    <property type="evidence" value="ECO:0007669"/>
    <property type="project" value="TreeGrafter"/>
</dbReference>
<dbReference type="SUPFAM" id="SSF48695">
    <property type="entry name" value="Multiheme cytochromes"/>
    <property type="match status" value="1"/>
</dbReference>
<dbReference type="PIRSF" id="PIRSF039014">
    <property type="entry name" value="OTR_cyc"/>
    <property type="match status" value="1"/>
</dbReference>
<dbReference type="Gene3D" id="1.10.1130.10">
    <property type="entry name" value="Flavocytochrome C3, Chain A"/>
    <property type="match status" value="2"/>
</dbReference>
<keyword evidence="2" id="KW-1133">Transmembrane helix</keyword>
<comment type="caution">
    <text evidence="5">The sequence shown here is derived from an EMBL/GenBank/DDBJ whole genome shotgun (WGS) entry which is preliminary data.</text>
</comment>
<dbReference type="Pfam" id="PF13435">
    <property type="entry name" value="Cytochrome_C554"/>
    <property type="match status" value="1"/>
</dbReference>
<gene>
    <name evidence="5" type="ORF">dsmv_1978</name>
</gene>
<evidence type="ECO:0000256" key="1">
    <source>
        <dbReference type="ARBA" id="ARBA00022729"/>
    </source>
</evidence>
<dbReference type="InterPro" id="IPR029467">
    <property type="entry name" value="Cyt_c7-like"/>
</dbReference>
<protein>
    <submittedName>
        <fullName evidence="5">Cytochrome c, bacterial</fullName>
    </submittedName>
</protein>
<dbReference type="PANTHER" id="PTHR35038">
    <property type="entry name" value="DISSIMILATORY SULFITE REDUCTASE SIRA"/>
    <property type="match status" value="1"/>
</dbReference>
<evidence type="ECO:0000259" key="4">
    <source>
        <dbReference type="Pfam" id="PF14522"/>
    </source>
</evidence>
<dbReference type="STRING" id="897.B2D07_09090"/>
<dbReference type="EMBL" id="ATHJ01000074">
    <property type="protein sequence ID" value="EPR41545.1"/>
    <property type="molecule type" value="Genomic_DNA"/>
</dbReference>
<feature type="domain" description="Cytochrome c7-like" evidence="4">
    <location>
        <begin position="248"/>
        <end position="321"/>
    </location>
</feature>
<dbReference type="AlphaFoldDB" id="S7TXN7"/>
<dbReference type="PATRIC" id="fig|1121405.3.peg.1496"/>
<keyword evidence="1" id="KW-0732">Signal</keyword>
<keyword evidence="2" id="KW-0812">Transmembrane</keyword>
<keyword evidence="2" id="KW-0472">Membrane</keyword>
<name>S7TXN7_DESML</name>
<dbReference type="PANTHER" id="PTHR35038:SF5">
    <property type="entry name" value="CYTOCHROME C-TYPE PROTEIN NRFB"/>
    <property type="match status" value="1"/>
</dbReference>